<keyword evidence="3" id="KW-0255">Endonuclease</keyword>
<name>A0ABZ1E299_9RHOB</name>
<dbReference type="InterPro" id="IPR036691">
    <property type="entry name" value="Endo/exonu/phosph_ase_sf"/>
</dbReference>
<evidence type="ECO:0000313" key="4">
    <source>
        <dbReference type="Proteomes" id="UP001623290"/>
    </source>
</evidence>
<dbReference type="RefSeq" id="WP_330646943.1">
    <property type="nucleotide sequence ID" value="NZ_CP135444.1"/>
</dbReference>
<gene>
    <name evidence="3" type="ORF">RPE78_15240</name>
</gene>
<reference evidence="3 4" key="1">
    <citation type="submission" date="2023-09" db="EMBL/GenBank/DDBJ databases">
        <title>Thioclava shenzhenensis sp. nov., a multidrug resistant bacteria-antagonizing species isolated from coastal seawater.</title>
        <authorList>
            <person name="Long M."/>
        </authorList>
    </citation>
    <scope>NUCLEOTIDE SEQUENCE [LARGE SCALE GENOMIC DNA]</scope>
    <source>
        <strain evidence="3 4">FTW29</strain>
        <plasmid evidence="3 4">unnamed1</plasmid>
    </source>
</reference>
<evidence type="ECO:0000259" key="2">
    <source>
        <dbReference type="Pfam" id="PF03372"/>
    </source>
</evidence>
<dbReference type="SUPFAM" id="SSF56219">
    <property type="entry name" value="DNase I-like"/>
    <property type="match status" value="1"/>
</dbReference>
<dbReference type="Pfam" id="PF03372">
    <property type="entry name" value="Exo_endo_phos"/>
    <property type="match status" value="1"/>
</dbReference>
<feature type="domain" description="Endonuclease/exonuclease/phosphatase" evidence="2">
    <location>
        <begin position="43"/>
        <end position="314"/>
    </location>
</feature>
<organism evidence="3 4">
    <name type="scientific">Thioclava litoralis</name>
    <dbReference type="NCBI Taxonomy" id="3076557"/>
    <lineage>
        <taxon>Bacteria</taxon>
        <taxon>Pseudomonadati</taxon>
        <taxon>Pseudomonadota</taxon>
        <taxon>Alphaproteobacteria</taxon>
        <taxon>Rhodobacterales</taxon>
        <taxon>Paracoccaceae</taxon>
        <taxon>Thioclava</taxon>
    </lineage>
</organism>
<keyword evidence="3" id="KW-0614">Plasmid</keyword>
<accession>A0ABZ1E299</accession>
<dbReference type="InterPro" id="IPR005135">
    <property type="entry name" value="Endo/exonuclease/phosphatase"/>
</dbReference>
<feature type="region of interest" description="Disordered" evidence="1">
    <location>
        <begin position="264"/>
        <end position="283"/>
    </location>
</feature>
<dbReference type="EMBL" id="CP135444">
    <property type="protein sequence ID" value="WRY35192.1"/>
    <property type="molecule type" value="Genomic_DNA"/>
</dbReference>
<proteinExistence type="predicted"/>
<evidence type="ECO:0000313" key="3">
    <source>
        <dbReference type="EMBL" id="WRY35192.1"/>
    </source>
</evidence>
<dbReference type="Gene3D" id="3.60.10.10">
    <property type="entry name" value="Endonuclease/exonuclease/phosphatase"/>
    <property type="match status" value="1"/>
</dbReference>
<keyword evidence="4" id="KW-1185">Reference proteome</keyword>
<keyword evidence="3" id="KW-0540">Nuclease</keyword>
<keyword evidence="3" id="KW-0378">Hydrolase</keyword>
<sequence length="338" mass="36752">MALWLWGLTLAVAEEASGLRIALWDPQLGRKGPGLLYRDILARKDPQVAASVAEMASLSADVLLLLDFDWDAQGLAAEAFRKRLAAQGLDYPYALHLQPNSGLPSGADLDGNGVLGEARDAQGYGRFTGQGGVLLLSRLEIGPVQDLSGTLWRDMPDTLIAGAGLSEAAQRVQRLSSTVHWDVRLHEAGHALRLLVWAATPPIFDGPEDRNGRRNHDETAFWLPYLAGLPDDPPVVMLGRANLDPDQSEGRKDALQALLAHPRLQDPRPASTDAAQQGSPFATSDLSGRLLRLDYILPDRQLQVSGAGTRWQAPAHVSTRYKMVWVDIAWPCDCARGD</sequence>
<evidence type="ECO:0000256" key="1">
    <source>
        <dbReference type="SAM" id="MobiDB-lite"/>
    </source>
</evidence>
<dbReference type="GO" id="GO:0004519">
    <property type="term" value="F:endonuclease activity"/>
    <property type="evidence" value="ECO:0007669"/>
    <property type="project" value="UniProtKB-KW"/>
</dbReference>
<feature type="compositionally biased region" description="Polar residues" evidence="1">
    <location>
        <begin position="273"/>
        <end position="283"/>
    </location>
</feature>
<protein>
    <submittedName>
        <fullName evidence="3">Endonuclease/exonuclease/phosphatase family protein</fullName>
    </submittedName>
</protein>
<dbReference type="Proteomes" id="UP001623290">
    <property type="component" value="Plasmid unnamed1"/>
</dbReference>
<geneLocation type="plasmid" evidence="3 4">
    <name>unnamed1</name>
</geneLocation>